<accession>A0A061FVZ3</accession>
<organism evidence="1 2">
    <name type="scientific">Theobroma cacao</name>
    <name type="common">Cacao</name>
    <name type="synonym">Cocoa</name>
    <dbReference type="NCBI Taxonomy" id="3641"/>
    <lineage>
        <taxon>Eukaryota</taxon>
        <taxon>Viridiplantae</taxon>
        <taxon>Streptophyta</taxon>
        <taxon>Embryophyta</taxon>
        <taxon>Tracheophyta</taxon>
        <taxon>Spermatophyta</taxon>
        <taxon>Magnoliopsida</taxon>
        <taxon>eudicotyledons</taxon>
        <taxon>Gunneridae</taxon>
        <taxon>Pentapetalae</taxon>
        <taxon>rosids</taxon>
        <taxon>malvids</taxon>
        <taxon>Malvales</taxon>
        <taxon>Malvaceae</taxon>
        <taxon>Byttnerioideae</taxon>
        <taxon>Theobroma</taxon>
    </lineage>
</organism>
<protein>
    <submittedName>
        <fullName evidence="1">Uncharacterized protein</fullName>
    </submittedName>
</protein>
<sequence>MKKNWKSVKETALTSLTYLCRRRTIPVSEAIIYNISQLSDNKKPLKVAEGTIKSSFKDLSPHLSRLIPAWYATKEDVKNLQL</sequence>
<gene>
    <name evidence="1" type="ORF">TCM_013701</name>
</gene>
<dbReference type="Proteomes" id="UP000026915">
    <property type="component" value="Chromosome 3"/>
</dbReference>
<evidence type="ECO:0000313" key="2">
    <source>
        <dbReference type="Proteomes" id="UP000026915"/>
    </source>
</evidence>
<dbReference type="EMBL" id="CM001881">
    <property type="protein sequence ID" value="EOY21660.1"/>
    <property type="molecule type" value="Genomic_DNA"/>
</dbReference>
<keyword evidence="2" id="KW-1185">Reference proteome</keyword>
<dbReference type="STRING" id="3641.A0A061FVZ3"/>
<dbReference type="AlphaFoldDB" id="A0A061FVZ3"/>
<dbReference type="Gene3D" id="1.10.472.10">
    <property type="entry name" value="Cyclin-like"/>
    <property type="match status" value="1"/>
</dbReference>
<reference evidence="1 2" key="1">
    <citation type="journal article" date="2013" name="Genome Biol.">
        <title>The genome sequence of the most widely cultivated cacao type and its use to identify candidate genes regulating pod color.</title>
        <authorList>
            <person name="Motamayor J.C."/>
            <person name="Mockaitis K."/>
            <person name="Schmutz J."/>
            <person name="Haiminen N."/>
            <person name="Iii D.L."/>
            <person name="Cornejo O."/>
            <person name="Findley S.D."/>
            <person name="Zheng P."/>
            <person name="Utro F."/>
            <person name="Royaert S."/>
            <person name="Saski C."/>
            <person name="Jenkins J."/>
            <person name="Podicheti R."/>
            <person name="Zhao M."/>
            <person name="Scheffler B.E."/>
            <person name="Stack J.C."/>
            <person name="Feltus F.A."/>
            <person name="Mustiga G.M."/>
            <person name="Amores F."/>
            <person name="Phillips W."/>
            <person name="Marelli J.P."/>
            <person name="May G.D."/>
            <person name="Shapiro H."/>
            <person name="Ma J."/>
            <person name="Bustamante C.D."/>
            <person name="Schnell R.J."/>
            <person name="Main D."/>
            <person name="Gilbert D."/>
            <person name="Parida L."/>
            <person name="Kuhn D.N."/>
        </authorList>
    </citation>
    <scope>NUCLEOTIDE SEQUENCE [LARGE SCALE GENOMIC DNA]</scope>
    <source>
        <strain evidence="2">cv. Matina 1-6</strain>
    </source>
</reference>
<name>A0A061FVZ3_THECC</name>
<dbReference type="eggNOG" id="KOG1597">
    <property type="taxonomic scope" value="Eukaryota"/>
</dbReference>
<dbReference type="SUPFAM" id="SSF47954">
    <property type="entry name" value="Cyclin-like"/>
    <property type="match status" value="1"/>
</dbReference>
<dbReference type="HOGENOM" id="CLU_2563017_0_0_1"/>
<proteinExistence type="predicted"/>
<dbReference type="InParanoid" id="A0A061FVZ3"/>
<dbReference type="Gramene" id="EOY21660">
    <property type="protein sequence ID" value="EOY21660"/>
    <property type="gene ID" value="TCM_013701"/>
</dbReference>
<dbReference type="InterPro" id="IPR036915">
    <property type="entry name" value="Cyclin-like_sf"/>
</dbReference>
<evidence type="ECO:0000313" key="1">
    <source>
        <dbReference type="EMBL" id="EOY21660.1"/>
    </source>
</evidence>